<feature type="compositionally biased region" description="Low complexity" evidence="1">
    <location>
        <begin position="1"/>
        <end position="13"/>
    </location>
</feature>
<proteinExistence type="predicted"/>
<reference evidence="2 3" key="1">
    <citation type="journal article" date="2018" name="Mol. Biol. Evol.">
        <title>Broad Genomic Sampling Reveals a Smut Pathogenic Ancestry of the Fungal Clade Ustilaginomycotina.</title>
        <authorList>
            <person name="Kijpornyongpan T."/>
            <person name="Mondo S.J."/>
            <person name="Barry K."/>
            <person name="Sandor L."/>
            <person name="Lee J."/>
            <person name="Lipzen A."/>
            <person name="Pangilinan J."/>
            <person name="LaButti K."/>
            <person name="Hainaut M."/>
            <person name="Henrissat B."/>
            <person name="Grigoriev I.V."/>
            <person name="Spatafora J.W."/>
            <person name="Aime M.C."/>
        </authorList>
    </citation>
    <scope>NUCLEOTIDE SEQUENCE [LARGE SCALE GENOMIC DNA]</scope>
    <source>
        <strain evidence="2 3">MCA 5214</strain>
    </source>
</reference>
<feature type="compositionally biased region" description="Gly residues" evidence="1">
    <location>
        <begin position="250"/>
        <end position="259"/>
    </location>
</feature>
<feature type="compositionally biased region" description="Basic and acidic residues" evidence="1">
    <location>
        <begin position="725"/>
        <end position="740"/>
    </location>
</feature>
<feature type="region of interest" description="Disordered" evidence="1">
    <location>
        <begin position="521"/>
        <end position="740"/>
    </location>
</feature>
<feature type="compositionally biased region" description="Low complexity" evidence="1">
    <location>
        <begin position="378"/>
        <end position="396"/>
    </location>
</feature>
<feature type="compositionally biased region" description="Polar residues" evidence="1">
    <location>
        <begin position="119"/>
        <end position="128"/>
    </location>
</feature>
<feature type="compositionally biased region" description="Low complexity" evidence="1">
    <location>
        <begin position="337"/>
        <end position="355"/>
    </location>
</feature>
<evidence type="ECO:0000313" key="3">
    <source>
        <dbReference type="Proteomes" id="UP000245884"/>
    </source>
</evidence>
<dbReference type="RefSeq" id="XP_025361959.1">
    <property type="nucleotide sequence ID" value="XM_025504741.1"/>
</dbReference>
<feature type="region of interest" description="Disordered" evidence="1">
    <location>
        <begin position="119"/>
        <end position="488"/>
    </location>
</feature>
<dbReference type="Proteomes" id="UP000245884">
    <property type="component" value="Unassembled WGS sequence"/>
</dbReference>
<dbReference type="GeneID" id="37026564"/>
<evidence type="ECO:0000256" key="1">
    <source>
        <dbReference type="SAM" id="MobiDB-lite"/>
    </source>
</evidence>
<sequence>MGRTSSNPNLRARAPPPLPSPTLKPPDDEEDDSDLGFSTATTPVNAKVSSAMSKRRPSMPSILEKAAHPGQTIRSALSATTQDDGTGAASGVPPAAKGFKSGGSLAAKRSISNFFLRKATTQQAQSSHGGELAAPTLSAGGVSSKSARGLSLASTFSPRKSAGAIKPSPAGTSTSVADPRNVTMATSHHRAPPAPPSPSAKSLSSSSPPSRPRRRAQSLVGALQRRPFASDPAPPLPGAPLSPTSSLSSNGGGGSGGSSALGQVQTSFRDIVWQTSSSSGGTNSGSNSAVAIAPAAACDEEREYLGESSPTHDGQDDDDGGMGDSFLPASLRRREGSTTGPGSSSGGSRNSPRGFRLVKLPSTGTLNSVVLAEGNSPAGGRSRSGTTSNASNSTGSIRSVVGQGTSPRAEMNRQRSSSSLSSMASTPASAAGKASAQLRRPPAETSRNRSNSLASASFLSTSSNSSLRAAFNSASGPPPSSEQARNLLLKHAGEFGAGRGVVGEDGNTLTLAKQLAAYGEALERERGGSSAAGGPGSGLTYKRSREALPSVKEYGRPLAPTERGLVAPAPPSGSAVTRYRSSSDTASTSAAGGRIYGRQSFASSSSNAPAVDGRTSSSAGRGHKQRFHPQQRPIPPDLDRSANSSPNRERSASDSGLLHPPARRGDPVYANTTPSGRPASNSASTGGTDATGVSGSTAPTSVGGYEEARPKMSHVCGADDDGEQEERLQDDGEDSWERVG</sequence>
<keyword evidence="3" id="KW-1185">Reference proteome</keyword>
<dbReference type="OrthoDB" id="194358at2759"/>
<dbReference type="AlphaFoldDB" id="A0A316UPX2"/>
<dbReference type="EMBL" id="KZ819668">
    <property type="protein sequence ID" value="PWN27347.1"/>
    <property type="molecule type" value="Genomic_DNA"/>
</dbReference>
<feature type="compositionally biased region" description="Low complexity" evidence="1">
    <location>
        <begin position="577"/>
        <end position="593"/>
    </location>
</feature>
<feature type="compositionally biased region" description="Polar residues" evidence="1">
    <location>
        <begin position="36"/>
        <end position="52"/>
    </location>
</feature>
<feature type="compositionally biased region" description="Low complexity" evidence="1">
    <location>
        <begin position="199"/>
        <end position="208"/>
    </location>
</feature>
<feature type="compositionally biased region" description="Polar residues" evidence="1">
    <location>
        <begin position="141"/>
        <end position="158"/>
    </location>
</feature>
<feature type="region of interest" description="Disordered" evidence="1">
    <location>
        <begin position="1"/>
        <end position="102"/>
    </location>
</feature>
<feature type="compositionally biased region" description="Polar residues" evidence="1">
    <location>
        <begin position="72"/>
        <end position="84"/>
    </location>
</feature>
<protein>
    <submittedName>
        <fullName evidence="2">Uncharacterized protein</fullName>
    </submittedName>
</protein>
<gene>
    <name evidence="2" type="ORF">BDZ90DRAFT_227158</name>
</gene>
<evidence type="ECO:0000313" key="2">
    <source>
        <dbReference type="EMBL" id="PWN27347.1"/>
    </source>
</evidence>
<feature type="compositionally biased region" description="Low complexity" evidence="1">
    <location>
        <begin position="416"/>
        <end position="431"/>
    </location>
</feature>
<feature type="compositionally biased region" description="Low complexity" evidence="1">
    <location>
        <begin position="275"/>
        <end position="297"/>
    </location>
</feature>
<feature type="compositionally biased region" description="Low complexity" evidence="1">
    <location>
        <begin position="448"/>
        <end position="471"/>
    </location>
</feature>
<feature type="compositionally biased region" description="Polar residues" evidence="1">
    <location>
        <begin position="600"/>
        <end position="619"/>
    </location>
</feature>
<feature type="compositionally biased region" description="Pro residues" evidence="1">
    <location>
        <begin position="14"/>
        <end position="24"/>
    </location>
</feature>
<organism evidence="2 3">
    <name type="scientific">Jaminaea rosea</name>
    <dbReference type="NCBI Taxonomy" id="1569628"/>
    <lineage>
        <taxon>Eukaryota</taxon>
        <taxon>Fungi</taxon>
        <taxon>Dikarya</taxon>
        <taxon>Basidiomycota</taxon>
        <taxon>Ustilaginomycotina</taxon>
        <taxon>Exobasidiomycetes</taxon>
        <taxon>Microstromatales</taxon>
        <taxon>Microstromatales incertae sedis</taxon>
        <taxon>Jaminaea</taxon>
    </lineage>
</organism>
<name>A0A316UPX2_9BASI</name>
<accession>A0A316UPX2</accession>
<feature type="compositionally biased region" description="Polar residues" evidence="1">
    <location>
        <begin position="670"/>
        <end position="700"/>
    </location>
</feature>